<dbReference type="Gene3D" id="1.20.1270.60">
    <property type="entry name" value="Arfaptin homology (AH) domain/BAR domain"/>
    <property type="match status" value="1"/>
</dbReference>
<organism evidence="2 3">
    <name type="scientific">Elaeophora elaphi</name>
    <dbReference type="NCBI Taxonomy" id="1147741"/>
    <lineage>
        <taxon>Eukaryota</taxon>
        <taxon>Metazoa</taxon>
        <taxon>Ecdysozoa</taxon>
        <taxon>Nematoda</taxon>
        <taxon>Chromadorea</taxon>
        <taxon>Rhabditida</taxon>
        <taxon>Spirurina</taxon>
        <taxon>Spiruromorpha</taxon>
        <taxon>Filarioidea</taxon>
        <taxon>Onchocercidae</taxon>
        <taxon>Elaeophora</taxon>
    </lineage>
</organism>
<dbReference type="Proteomes" id="UP000050640">
    <property type="component" value="Unplaced"/>
</dbReference>
<evidence type="ECO:0000256" key="1">
    <source>
        <dbReference type="SAM" id="MobiDB-lite"/>
    </source>
</evidence>
<evidence type="ECO:0000313" key="2">
    <source>
        <dbReference type="Proteomes" id="UP000050640"/>
    </source>
</evidence>
<dbReference type="WBParaSite" id="EEL_0000164801-mRNA-1">
    <property type="protein sequence ID" value="EEL_0000164801-mRNA-1"/>
    <property type="gene ID" value="EEL_0000164801"/>
</dbReference>
<reference evidence="3" key="1">
    <citation type="submission" date="2017-02" db="UniProtKB">
        <authorList>
            <consortium name="WormBaseParasite"/>
        </authorList>
    </citation>
    <scope>IDENTIFICATION</scope>
</reference>
<feature type="region of interest" description="Disordered" evidence="1">
    <location>
        <begin position="210"/>
        <end position="263"/>
    </location>
</feature>
<keyword evidence="2" id="KW-1185">Reference proteome</keyword>
<protein>
    <submittedName>
        <fullName evidence="3">BAR domain-containing protein</fullName>
    </submittedName>
</protein>
<sequence length="263" mass="30569">MPKTFSEIKKLSAYSDDFEKAVDFIKTTQEYTVDVVAAIEKLINVPLSKNTKESDLERLTHVAQKLFIMLLFDEALQATANVCISIAKQERDTQMEAFEQIVTPMKNWIQEDYSRLMKDIKKCYNLKDKMDRTMANLEARKTLERLMRAQEAKNKHQLFFERVENEYQFERKAKDEFYAAFVKCEAEINASAAALQEAPKFITIEKTDLKASKNESKEGSEEHTLEKVNLELDRSERKKNGVKQKNVEEKYMNGAKPEKQIGK</sequence>
<dbReference type="InterPro" id="IPR027267">
    <property type="entry name" value="AH/BAR_dom_sf"/>
</dbReference>
<accession>A0A0R3RJI9</accession>
<name>A0A0R3RJI9_9BILA</name>
<dbReference type="AlphaFoldDB" id="A0A0R3RJI9"/>
<evidence type="ECO:0000313" key="3">
    <source>
        <dbReference type="WBParaSite" id="EEL_0000164801-mRNA-1"/>
    </source>
</evidence>
<proteinExistence type="predicted"/>